<sequence>MSAARGVRANRRRGEVEAVIDGERRILCLTLGALAELETAFAADSLADLAARFSTGKLSSRDLIRILAAGLRGGGNCCADEDVADMCVDGGLSACVAIVRELLLVTFGEPAADRPAAERDERAAGEAALKEIPLSEIRHRQSQARSGEATRETLGSVSGQADYCAGDDEDEAGFTADLRHDPSSGLGGADLCDADLGEGTEPVNP</sequence>
<comment type="caution">
    <text evidence="2">The sequence shown here is derived from an EMBL/GenBank/DDBJ whole genome shotgun (WGS) entry which is preliminary data.</text>
</comment>
<evidence type="ECO:0008006" key="4">
    <source>
        <dbReference type="Google" id="ProtNLM"/>
    </source>
</evidence>
<evidence type="ECO:0000256" key="1">
    <source>
        <dbReference type="SAM" id="MobiDB-lite"/>
    </source>
</evidence>
<dbReference type="Pfam" id="PF11836">
    <property type="entry name" value="Phage_TAC_11"/>
    <property type="match status" value="1"/>
</dbReference>
<dbReference type="Proteomes" id="UP000544107">
    <property type="component" value="Unassembled WGS sequence"/>
</dbReference>
<gene>
    <name evidence="2" type="ORF">GGQ71_001574</name>
</gene>
<dbReference type="AlphaFoldDB" id="A0A7W6HL80"/>
<accession>A0A7W6HL80</accession>
<feature type="region of interest" description="Disordered" evidence="1">
    <location>
        <begin position="135"/>
        <end position="205"/>
    </location>
</feature>
<reference evidence="2 3" key="1">
    <citation type="submission" date="2020-08" db="EMBL/GenBank/DDBJ databases">
        <title>Genomic Encyclopedia of Type Strains, Phase IV (KMG-IV): sequencing the most valuable type-strain genomes for metagenomic binning, comparative biology and taxonomic classification.</title>
        <authorList>
            <person name="Goeker M."/>
        </authorList>
    </citation>
    <scope>NUCLEOTIDE SEQUENCE [LARGE SCALE GENOMIC DNA]</scope>
    <source>
        <strain evidence="2 3">DSM 100021</strain>
    </source>
</reference>
<dbReference type="InterPro" id="IPR021791">
    <property type="entry name" value="Phage_TAC_11"/>
</dbReference>
<organism evidence="2 3">
    <name type="scientific">Allorhizobium taibaishanense</name>
    <dbReference type="NCBI Taxonomy" id="887144"/>
    <lineage>
        <taxon>Bacteria</taxon>
        <taxon>Pseudomonadati</taxon>
        <taxon>Pseudomonadota</taxon>
        <taxon>Alphaproteobacteria</taxon>
        <taxon>Hyphomicrobiales</taxon>
        <taxon>Rhizobiaceae</taxon>
        <taxon>Rhizobium/Agrobacterium group</taxon>
        <taxon>Allorhizobium</taxon>
    </lineage>
</organism>
<protein>
    <recommendedName>
        <fullName evidence="4">Transfer Agent</fullName>
    </recommendedName>
</protein>
<evidence type="ECO:0000313" key="3">
    <source>
        <dbReference type="Proteomes" id="UP000544107"/>
    </source>
</evidence>
<name>A0A7W6HL80_9HYPH</name>
<dbReference type="EMBL" id="JACIED010000002">
    <property type="protein sequence ID" value="MBB4007311.1"/>
    <property type="molecule type" value="Genomic_DNA"/>
</dbReference>
<proteinExistence type="predicted"/>
<evidence type="ECO:0000313" key="2">
    <source>
        <dbReference type="EMBL" id="MBB4007311.1"/>
    </source>
</evidence>